<accession>Q83YI9</accession>
<geneLocation type="plasmid" evidence="1">
    <name>pNAC1</name>
</geneLocation>
<dbReference type="EMBL" id="AY112724">
    <property type="protein sequence ID" value="AAM66789.1"/>
    <property type="molecule type" value="Genomic_DNA"/>
</dbReference>
<reference evidence="1" key="1">
    <citation type="journal article" date="2004" name="Plasmid">
        <title>Molecular characterization of three plasmids from Bifidobacterium longum.</title>
        <authorList>
            <person name="Corneau N."/>
            <person name="Emond E."/>
            <person name="LaPointe G."/>
        </authorList>
    </citation>
    <scope>NUCLEOTIDE SEQUENCE</scope>
    <source>
        <strain evidence="1">RW048</strain>
        <plasmid evidence="1">pNAC1</plasmid>
    </source>
</reference>
<evidence type="ECO:0000313" key="1">
    <source>
        <dbReference type="EMBL" id="AAM66789.1"/>
    </source>
</evidence>
<sequence length="170" mass="18385">MGRPGRAARCAAGTWTVWPTGWRLCWRSGQRRKGPSGLALGRAGAVQRPFLIAQTARAVRMTSAAMGCTAGARQTAMTAISQMIGPPRGPFPESRISAPFRWAAPRLARQRRPAVAGRSLSTRANGRRSTGTMVSANMESAGWRRANFFPFSRRCATTSSGRWPRPVGCP</sequence>
<organism evidence="1">
    <name type="scientific">Bifidobacterium longum</name>
    <dbReference type="NCBI Taxonomy" id="216816"/>
    <lineage>
        <taxon>Bacteria</taxon>
        <taxon>Bacillati</taxon>
        <taxon>Actinomycetota</taxon>
        <taxon>Actinomycetes</taxon>
        <taxon>Bifidobacteriales</taxon>
        <taxon>Bifidobacteriaceae</taxon>
        <taxon>Bifidobacterium</taxon>
    </lineage>
</organism>
<proteinExistence type="predicted"/>
<protein>
    <submittedName>
        <fullName evidence="1">Uncharacterized protein</fullName>
    </submittedName>
</protein>
<keyword evidence="1" id="KW-0614">Plasmid</keyword>
<name>Q83YI9_BIFLN</name>
<dbReference type="AlphaFoldDB" id="Q83YI9"/>